<proteinExistence type="predicted"/>
<dbReference type="Gene3D" id="1.50.10.10">
    <property type="match status" value="1"/>
</dbReference>
<dbReference type="InterPro" id="IPR024705">
    <property type="entry name" value="Ssp411"/>
</dbReference>
<gene>
    <name evidence="2" type="ORF">DK846_14395</name>
</gene>
<dbReference type="SUPFAM" id="SSF48208">
    <property type="entry name" value="Six-hairpin glycosidases"/>
    <property type="match status" value="1"/>
</dbReference>
<feature type="domain" description="Spermatogenesis-associated protein 20-like TRX" evidence="1">
    <location>
        <begin position="3"/>
        <end position="163"/>
    </location>
</feature>
<dbReference type="EMBL" id="QGMY01000011">
    <property type="protein sequence ID" value="PWR70580.1"/>
    <property type="molecule type" value="Genomic_DNA"/>
</dbReference>
<dbReference type="InterPro" id="IPR008928">
    <property type="entry name" value="6-hairpin_glycosidase_sf"/>
</dbReference>
<protein>
    <submittedName>
        <fullName evidence="2">Thioredoxin domain-containing protein</fullName>
    </submittedName>
</protein>
<dbReference type="PANTHER" id="PTHR42899:SF1">
    <property type="entry name" value="SPERMATOGENESIS-ASSOCIATED PROTEIN 20"/>
    <property type="match status" value="1"/>
</dbReference>
<dbReference type="Gene3D" id="3.40.30.10">
    <property type="entry name" value="Glutaredoxin"/>
    <property type="match status" value="1"/>
</dbReference>
<dbReference type="OrthoDB" id="28016at2157"/>
<dbReference type="GeneID" id="97547696"/>
<dbReference type="GO" id="GO:0005975">
    <property type="term" value="P:carbohydrate metabolic process"/>
    <property type="evidence" value="ECO:0007669"/>
    <property type="project" value="InterPro"/>
</dbReference>
<evidence type="ECO:0000313" key="3">
    <source>
        <dbReference type="Proteomes" id="UP000245657"/>
    </source>
</evidence>
<evidence type="ECO:0000313" key="2">
    <source>
        <dbReference type="EMBL" id="PWR70580.1"/>
    </source>
</evidence>
<organism evidence="2 3">
    <name type="scientific">Methanospirillum lacunae</name>
    <dbReference type="NCBI Taxonomy" id="668570"/>
    <lineage>
        <taxon>Archaea</taxon>
        <taxon>Methanobacteriati</taxon>
        <taxon>Methanobacteriota</taxon>
        <taxon>Stenosarchaea group</taxon>
        <taxon>Methanomicrobia</taxon>
        <taxon>Methanomicrobiales</taxon>
        <taxon>Methanospirillaceae</taxon>
        <taxon>Methanospirillum</taxon>
    </lineage>
</organism>
<dbReference type="PANTHER" id="PTHR42899">
    <property type="entry name" value="SPERMATOGENESIS-ASSOCIATED PROTEIN 20"/>
    <property type="match status" value="1"/>
</dbReference>
<dbReference type="InterPro" id="IPR036249">
    <property type="entry name" value="Thioredoxin-like_sf"/>
</dbReference>
<evidence type="ECO:0000259" key="1">
    <source>
        <dbReference type="Pfam" id="PF03190"/>
    </source>
</evidence>
<dbReference type="Proteomes" id="UP000245657">
    <property type="component" value="Unassembled WGS sequence"/>
</dbReference>
<dbReference type="SUPFAM" id="SSF52833">
    <property type="entry name" value="Thioredoxin-like"/>
    <property type="match status" value="1"/>
</dbReference>
<dbReference type="Pfam" id="PF03190">
    <property type="entry name" value="Thioredox_DsbH"/>
    <property type="match status" value="1"/>
</dbReference>
<dbReference type="RefSeq" id="WP_109969681.1">
    <property type="nucleotide sequence ID" value="NZ_CP176093.1"/>
</dbReference>
<dbReference type="PIRSF" id="PIRSF006402">
    <property type="entry name" value="UCP006402_thioredoxin"/>
    <property type="match status" value="1"/>
</dbReference>
<name>A0A2V2MWG9_9EURY</name>
<comment type="caution">
    <text evidence="2">The sequence shown here is derived from an EMBL/GenBank/DDBJ whole genome shotgun (WGS) entry which is preliminary data.</text>
</comment>
<keyword evidence="3" id="KW-1185">Reference proteome</keyword>
<dbReference type="AlphaFoldDB" id="A0A2V2MWG9"/>
<dbReference type="InterPro" id="IPR012341">
    <property type="entry name" value="6hp_glycosidase-like_sf"/>
</dbReference>
<dbReference type="CDD" id="cd02955">
    <property type="entry name" value="SSP411"/>
    <property type="match status" value="1"/>
</dbReference>
<reference evidence="2 3" key="1">
    <citation type="submission" date="2018-05" db="EMBL/GenBank/DDBJ databases">
        <title>Draft genome of Methanospirillum lacunae Ki8-1.</title>
        <authorList>
            <person name="Dueholm M.S."/>
            <person name="Nielsen P.H."/>
            <person name="Bakmann L.F."/>
            <person name="Otzen D.E."/>
        </authorList>
    </citation>
    <scope>NUCLEOTIDE SEQUENCE [LARGE SCALE GENOMIC DNA]</scope>
    <source>
        <strain evidence="2 3">Ki8-1</strain>
    </source>
</reference>
<sequence>MPNRLVYEQSPYLLQHSHNPVDWYPWGEEAQTLARERDRPIFLSIGYAACHWCHVMEKECFMDPETAGLLNKHFISIKMDREEHPEIDRIYMGVCQAMTGSGGWPLSIFLTPDLKPFYAATFVPRRSRGEIPGMLDLIPHIVRVWEERRDEVYEAGDRIFEVISQAYGKHNPESHPGVLSDQDLHSAFHNLSFTYDPKFGGFGRVPKFPSVPQLIFLMQYGMIFSNDQAIHMATGTLTAMALGGIRDQVGFGFHRYAVDRAWKIPHFEKMLSDQAMNASVFTSAWQITSDPLMRKAAGESLQYICQTLRHPDGGFASAEDADSEGGEGAFYLWKSSDLKKVLTSDEMTIAEKIWGITKDGNLPSESGIPPGNNIISWVWGKNVDGTYTIPMPVDSPVVEKIRQKLYEHRELRPRPLLDDKVLTDWNGLAIAALAYAGRVLGDAWMIRAAEEASDFLLTTIMTKERELWHQWKAGNVTIKGTAQDYICFSSGLISLFQASGKPAYLNSAVTIIQTAIDLFWDENRGGFYATRSDDPLVPVRIRDDYDGPVQSVNGLACQVLSDLALITGNEDYKKRADTLLTGMYDTITRAPQGTLSLLGMTCRQKMEIRAVITGYVDDERRIALWKVLHQKYIPGLVVVPYIPTYLSEMQRIVTESETVACDEVPAVWICAGQTCRPPIYNPKILLDLLDHITRS</sequence>
<accession>A0A2V2MWG9</accession>
<dbReference type="InterPro" id="IPR004879">
    <property type="entry name" value="Ssp411-like_TRX"/>
</dbReference>